<dbReference type="GO" id="GO:0006508">
    <property type="term" value="P:proteolysis"/>
    <property type="evidence" value="ECO:0007669"/>
    <property type="project" value="InterPro"/>
</dbReference>
<dbReference type="Gene3D" id="3.40.710.10">
    <property type="entry name" value="DD-peptidase/beta-lactamase superfamily"/>
    <property type="match status" value="2"/>
</dbReference>
<dbReference type="STRING" id="1393122.SAMN05660895_0892"/>
<comment type="similarity">
    <text evidence="1">Belongs to the peptidase S13 family.</text>
</comment>
<dbReference type="PRINTS" id="PR00922">
    <property type="entry name" value="DADACBPTASE3"/>
</dbReference>
<organism evidence="3 4">
    <name type="scientific">Thermoflavifilum thermophilum</name>
    <dbReference type="NCBI Taxonomy" id="1393122"/>
    <lineage>
        <taxon>Bacteria</taxon>
        <taxon>Pseudomonadati</taxon>
        <taxon>Bacteroidota</taxon>
        <taxon>Chitinophagia</taxon>
        <taxon>Chitinophagales</taxon>
        <taxon>Chitinophagaceae</taxon>
        <taxon>Thermoflavifilum</taxon>
    </lineage>
</organism>
<dbReference type="AlphaFoldDB" id="A0A1I7N822"/>
<evidence type="ECO:0000313" key="4">
    <source>
        <dbReference type="Proteomes" id="UP000199537"/>
    </source>
</evidence>
<keyword evidence="2" id="KW-0378">Hydrolase</keyword>
<proteinExistence type="inferred from homology"/>
<dbReference type="PANTHER" id="PTHR30023:SF0">
    <property type="entry name" value="PENICILLIN-SENSITIVE CARBOXYPEPTIDASE A"/>
    <property type="match status" value="1"/>
</dbReference>
<dbReference type="SUPFAM" id="SSF56601">
    <property type="entry name" value="beta-lactamase/transpeptidase-like"/>
    <property type="match status" value="1"/>
</dbReference>
<dbReference type="RefSeq" id="WP_092458283.1">
    <property type="nucleotide sequence ID" value="NZ_FPCJ01000001.1"/>
</dbReference>
<gene>
    <name evidence="3" type="ORF">SAMN05660895_0892</name>
</gene>
<dbReference type="GO" id="GO:0004185">
    <property type="term" value="F:serine-type carboxypeptidase activity"/>
    <property type="evidence" value="ECO:0007669"/>
    <property type="project" value="InterPro"/>
</dbReference>
<dbReference type="Proteomes" id="UP000199537">
    <property type="component" value="Unassembled WGS sequence"/>
</dbReference>
<name>A0A1I7N822_9BACT</name>
<evidence type="ECO:0000256" key="2">
    <source>
        <dbReference type="ARBA" id="ARBA00022801"/>
    </source>
</evidence>
<evidence type="ECO:0000256" key="1">
    <source>
        <dbReference type="ARBA" id="ARBA00006096"/>
    </source>
</evidence>
<dbReference type="GO" id="GO:0000270">
    <property type="term" value="P:peptidoglycan metabolic process"/>
    <property type="evidence" value="ECO:0007669"/>
    <property type="project" value="TreeGrafter"/>
</dbReference>
<dbReference type="EMBL" id="FPCJ01000001">
    <property type="protein sequence ID" value="SFV30795.1"/>
    <property type="molecule type" value="Genomic_DNA"/>
</dbReference>
<accession>A0A1I7N822</accession>
<dbReference type="PANTHER" id="PTHR30023">
    <property type="entry name" value="D-ALANYL-D-ALANINE CARBOXYPEPTIDASE"/>
    <property type="match status" value="1"/>
</dbReference>
<keyword evidence="4" id="KW-1185">Reference proteome</keyword>
<dbReference type="Pfam" id="PF02113">
    <property type="entry name" value="Peptidase_S13"/>
    <property type="match status" value="2"/>
</dbReference>
<reference evidence="4" key="1">
    <citation type="submission" date="2016-10" db="EMBL/GenBank/DDBJ databases">
        <authorList>
            <person name="Varghese N."/>
            <person name="Submissions S."/>
        </authorList>
    </citation>
    <scope>NUCLEOTIDE SEQUENCE [LARGE SCALE GENOMIC DNA]</scope>
    <source>
        <strain evidence="4">DSM 14807</strain>
    </source>
</reference>
<keyword evidence="3" id="KW-0645">Protease</keyword>
<dbReference type="InterPro" id="IPR000667">
    <property type="entry name" value="Peptidase_S13"/>
</dbReference>
<sequence>MIGFQVNIAGLPIHLLWRCILGISISGLICAGCSPLRESVVGQHRIKHFTHRWLQDSLFRGAQVGISVYDISRGRSILQYHNQQYFNPASNTKLFTLFAGLHLLSDSTTGILYAENQDTLFIQGTGDPSLFHPEFKEQRAANFLLNDAHRVLALLEPVNRNAIWGPGWAWDDYAEDYQPERNTLPLYGNVVWCTLYDHRVQMMPAYFQKAELVRWDTIAGLSPVQRLPETNRFILHPVRDTVHVQIPYRVLQDSVSALLLSDTLHKPVFFFPDRHLVREDVSVKQIPNVPTDSLFRRMMFRSDNFYAEQTLMMCSYRLFDTMDTRRTIRWVLDSLLPGLPQPPRWVDGSGLSRLNLFTPDDMVYLLQRLIADFPTMDSGRSSRHIFALLPTGGSGTLSRYPDLRGKLYAKTGSLSNQAALSGYLLTRRGRMLAFSILVGNYVSSPARLRDRMGDWLRWLVAHY</sequence>
<dbReference type="InterPro" id="IPR012338">
    <property type="entry name" value="Beta-lactam/transpept-like"/>
</dbReference>
<keyword evidence="3" id="KW-0121">Carboxypeptidase</keyword>
<evidence type="ECO:0000313" key="3">
    <source>
        <dbReference type="EMBL" id="SFV30795.1"/>
    </source>
</evidence>
<dbReference type="OrthoDB" id="9802627at2"/>
<protein>
    <submittedName>
        <fullName evidence="3">D-alanyl-D-alanine carboxypeptidase / D-alanyl-D-alanine-endopeptidase (Penicillin-binding protein 4)</fullName>
    </submittedName>
</protein>